<gene>
    <name evidence="2" type="ORF">UFOPK1960_00949</name>
    <name evidence="3" type="ORF">UFOPK4275_00668</name>
</gene>
<evidence type="ECO:0000256" key="1">
    <source>
        <dbReference type="SAM" id="MobiDB-lite"/>
    </source>
</evidence>
<name>A0A6J7T7G0_9ZZZZ</name>
<sequence>MHHSARDIDATELTGRRLTDENNPGSFETLNHDR</sequence>
<reference evidence="3" key="1">
    <citation type="submission" date="2020-05" db="EMBL/GenBank/DDBJ databases">
        <authorList>
            <person name="Chiriac C."/>
            <person name="Salcher M."/>
            <person name="Ghai R."/>
            <person name="Kavagutti S V."/>
        </authorList>
    </citation>
    <scope>NUCLEOTIDE SEQUENCE</scope>
</reference>
<feature type="compositionally biased region" description="Basic and acidic residues" evidence="1">
    <location>
        <begin position="1"/>
        <end position="20"/>
    </location>
</feature>
<protein>
    <submittedName>
        <fullName evidence="3">Unannotated protein</fullName>
    </submittedName>
</protein>
<proteinExistence type="predicted"/>
<dbReference type="EMBL" id="CAEZVL010000147">
    <property type="protein sequence ID" value="CAB4635513.1"/>
    <property type="molecule type" value="Genomic_DNA"/>
</dbReference>
<dbReference type="AlphaFoldDB" id="A0A6J7T7G0"/>
<dbReference type="EMBL" id="CAFBQJ010000102">
    <property type="protein sequence ID" value="CAB5049107.1"/>
    <property type="molecule type" value="Genomic_DNA"/>
</dbReference>
<feature type="region of interest" description="Disordered" evidence="1">
    <location>
        <begin position="1"/>
        <end position="34"/>
    </location>
</feature>
<accession>A0A6J7T7G0</accession>
<evidence type="ECO:0000313" key="3">
    <source>
        <dbReference type="EMBL" id="CAB5049107.1"/>
    </source>
</evidence>
<feature type="compositionally biased region" description="Polar residues" evidence="1">
    <location>
        <begin position="21"/>
        <end position="34"/>
    </location>
</feature>
<organism evidence="3">
    <name type="scientific">freshwater metagenome</name>
    <dbReference type="NCBI Taxonomy" id="449393"/>
    <lineage>
        <taxon>unclassified sequences</taxon>
        <taxon>metagenomes</taxon>
        <taxon>ecological metagenomes</taxon>
    </lineage>
</organism>
<evidence type="ECO:0000313" key="2">
    <source>
        <dbReference type="EMBL" id="CAB4635513.1"/>
    </source>
</evidence>